<accession>A0A2K8L2V6</accession>
<protein>
    <submittedName>
        <fullName evidence="2">Uncharacterized protein</fullName>
    </submittedName>
</protein>
<dbReference type="KEGG" id="mfn:Ga0123462_0713"/>
<evidence type="ECO:0000256" key="1">
    <source>
        <dbReference type="SAM" id="Phobius"/>
    </source>
</evidence>
<name>A0A2K8L2V6_9PROT</name>
<evidence type="ECO:0000313" key="3">
    <source>
        <dbReference type="Proteomes" id="UP000231637"/>
    </source>
</evidence>
<organism evidence="2 3">
    <name type="scientific">Mariprofundus ferrinatatus</name>
    <dbReference type="NCBI Taxonomy" id="1921087"/>
    <lineage>
        <taxon>Bacteria</taxon>
        <taxon>Pseudomonadati</taxon>
        <taxon>Pseudomonadota</taxon>
        <taxon>Candidatius Mariprofundia</taxon>
        <taxon>Mariprofundales</taxon>
        <taxon>Mariprofundaceae</taxon>
        <taxon>Mariprofundus</taxon>
    </lineage>
</organism>
<keyword evidence="1" id="KW-0812">Transmembrane</keyword>
<sequence length="55" mass="6368">MGFMEDFSYERGIIIVLLLVIVLLLIYSSWTANDLQTAILELENRVGILEKLRLK</sequence>
<dbReference type="AlphaFoldDB" id="A0A2K8L2V6"/>
<feature type="transmembrane region" description="Helical" evidence="1">
    <location>
        <begin position="12"/>
        <end position="30"/>
    </location>
</feature>
<dbReference type="Proteomes" id="UP000231637">
    <property type="component" value="Chromosome"/>
</dbReference>
<keyword evidence="1" id="KW-0472">Membrane</keyword>
<keyword evidence="1" id="KW-1133">Transmembrane helix</keyword>
<proteinExistence type="predicted"/>
<keyword evidence="3" id="KW-1185">Reference proteome</keyword>
<reference evidence="2 3" key="1">
    <citation type="submission" date="2016-12" db="EMBL/GenBank/DDBJ databases">
        <title>Isolation and genomic insights into novel planktonic Zetaproteobacteria from stratified waters of the Chesapeake Bay.</title>
        <authorList>
            <person name="McAllister S.M."/>
            <person name="Kato S."/>
            <person name="Chan C.S."/>
            <person name="Chiu B.K."/>
            <person name="Field E.K."/>
        </authorList>
    </citation>
    <scope>NUCLEOTIDE SEQUENCE [LARGE SCALE GENOMIC DNA]</scope>
    <source>
        <strain evidence="2 3">CP-8</strain>
    </source>
</reference>
<evidence type="ECO:0000313" key="2">
    <source>
        <dbReference type="EMBL" id="ATX81583.1"/>
    </source>
</evidence>
<dbReference type="EMBL" id="CP018800">
    <property type="protein sequence ID" value="ATX81583.1"/>
    <property type="molecule type" value="Genomic_DNA"/>
</dbReference>
<gene>
    <name evidence="2" type="ORF">Ga0123462_0713</name>
</gene>